<evidence type="ECO:0000256" key="5">
    <source>
        <dbReference type="ARBA" id="ARBA00023002"/>
    </source>
</evidence>
<organism evidence="9">
    <name type="scientific">Serpula lacrymans var. lacrymans (strain S7.3)</name>
    <name type="common">Dry rot fungus</name>
    <dbReference type="NCBI Taxonomy" id="936435"/>
    <lineage>
        <taxon>Eukaryota</taxon>
        <taxon>Fungi</taxon>
        <taxon>Dikarya</taxon>
        <taxon>Basidiomycota</taxon>
        <taxon>Agaricomycotina</taxon>
        <taxon>Agaricomycetes</taxon>
        <taxon>Agaricomycetidae</taxon>
        <taxon>Boletales</taxon>
        <taxon>Coniophorineae</taxon>
        <taxon>Serpulaceae</taxon>
        <taxon>Serpula</taxon>
    </lineage>
</organism>
<keyword evidence="9" id="KW-1185">Reference proteome</keyword>
<evidence type="ECO:0000256" key="1">
    <source>
        <dbReference type="ARBA" id="ARBA00001974"/>
    </source>
</evidence>
<dbReference type="InterPro" id="IPR038220">
    <property type="entry name" value="PHOX_C_sf"/>
</dbReference>
<keyword evidence="5" id="KW-0560">Oxidoreductase</keyword>
<dbReference type="OMA" id="RECPWIS"/>
<dbReference type="GO" id="GO:0071949">
    <property type="term" value="F:FAD binding"/>
    <property type="evidence" value="ECO:0007669"/>
    <property type="project" value="InterPro"/>
</dbReference>
<accession>F8Q4N8</accession>
<dbReference type="InterPro" id="IPR036249">
    <property type="entry name" value="Thioredoxin-like_sf"/>
</dbReference>
<reference evidence="9" key="1">
    <citation type="journal article" date="2011" name="Science">
        <title>The plant cell wall-decomposing machinery underlies the functional diversity of forest fungi.</title>
        <authorList>
            <person name="Eastwood D.C."/>
            <person name="Floudas D."/>
            <person name="Binder M."/>
            <person name="Majcherczyk A."/>
            <person name="Schneider P."/>
            <person name="Aerts A."/>
            <person name="Asiegbu F.O."/>
            <person name="Baker S.E."/>
            <person name="Barry K."/>
            <person name="Bendiksby M."/>
            <person name="Blumentritt M."/>
            <person name="Coutinho P.M."/>
            <person name="Cullen D."/>
            <person name="de Vries R.P."/>
            <person name="Gathman A."/>
            <person name="Goodell B."/>
            <person name="Henrissat B."/>
            <person name="Ihrmark K."/>
            <person name="Kauserud H."/>
            <person name="Kohler A."/>
            <person name="LaButti K."/>
            <person name="Lapidus A."/>
            <person name="Lavin J.L."/>
            <person name="Lee Y.-H."/>
            <person name="Lindquist E."/>
            <person name="Lilly W."/>
            <person name="Lucas S."/>
            <person name="Morin E."/>
            <person name="Murat C."/>
            <person name="Oguiza J.A."/>
            <person name="Park J."/>
            <person name="Pisabarro A.G."/>
            <person name="Riley R."/>
            <person name="Rosling A."/>
            <person name="Salamov A."/>
            <person name="Schmidt O."/>
            <person name="Schmutz J."/>
            <person name="Skrede I."/>
            <person name="Stenlid J."/>
            <person name="Wiebenga A."/>
            <person name="Xie X."/>
            <person name="Kuees U."/>
            <person name="Hibbett D.S."/>
            <person name="Hoffmeister D."/>
            <person name="Hoegberg N."/>
            <person name="Martin F."/>
            <person name="Grigoriev I.V."/>
            <person name="Watkinson S.C."/>
        </authorList>
    </citation>
    <scope>NUCLEOTIDE SEQUENCE [LARGE SCALE GENOMIC DNA]</scope>
    <source>
        <strain evidence="9">strain S7.3</strain>
    </source>
</reference>
<dbReference type="Gene3D" id="3.30.70.2450">
    <property type="match status" value="1"/>
</dbReference>
<dbReference type="Pfam" id="PF07976">
    <property type="entry name" value="Phe_hydrox_dim"/>
    <property type="match status" value="1"/>
</dbReference>
<dbReference type="STRING" id="936435.F8Q4N8"/>
<keyword evidence="3" id="KW-0285">Flavoprotein</keyword>
<dbReference type="InterPro" id="IPR002938">
    <property type="entry name" value="FAD-bd"/>
</dbReference>
<name>F8Q4N8_SERL3</name>
<dbReference type="PANTHER" id="PTHR43004">
    <property type="entry name" value="TRK SYSTEM POTASSIUM UPTAKE PROTEIN"/>
    <property type="match status" value="1"/>
</dbReference>
<feature type="domain" description="FAD-binding" evidence="6">
    <location>
        <begin position="8"/>
        <end position="349"/>
    </location>
</feature>
<dbReference type="Gene3D" id="3.50.50.60">
    <property type="entry name" value="FAD/NAD(P)-binding domain"/>
    <property type="match status" value="1"/>
</dbReference>
<dbReference type="GO" id="GO:0016709">
    <property type="term" value="F:oxidoreductase activity, acting on paired donors, with incorporation or reduction of molecular oxygen, NAD(P)H as one donor, and incorporation of one atom of oxygen"/>
    <property type="evidence" value="ECO:0007669"/>
    <property type="project" value="UniProtKB-ARBA"/>
</dbReference>
<comment type="cofactor">
    <cofactor evidence="1">
        <name>FAD</name>
        <dbReference type="ChEBI" id="CHEBI:57692"/>
    </cofactor>
</comment>
<dbReference type="AlphaFoldDB" id="F8Q4N8"/>
<dbReference type="InterPro" id="IPR050641">
    <property type="entry name" value="RIFMO-like"/>
</dbReference>
<dbReference type="HOGENOM" id="CLU_009665_20_3_1"/>
<feature type="domain" description="Phenol hydroxylase-like C-terminal dimerisation" evidence="7">
    <location>
        <begin position="490"/>
        <end position="541"/>
    </location>
</feature>
<keyword evidence="4" id="KW-0274">FAD</keyword>
<dbReference type="OrthoDB" id="2690153at2759"/>
<evidence type="ECO:0000256" key="2">
    <source>
        <dbReference type="ARBA" id="ARBA00007801"/>
    </source>
</evidence>
<dbReference type="SUPFAM" id="SSF52833">
    <property type="entry name" value="Thioredoxin-like"/>
    <property type="match status" value="1"/>
</dbReference>
<gene>
    <name evidence="8" type="ORF">SERLA73DRAFT_169993</name>
</gene>
<dbReference type="EMBL" id="GL945483">
    <property type="protein sequence ID" value="EGN96515.1"/>
    <property type="molecule type" value="Genomic_DNA"/>
</dbReference>
<dbReference type="InParanoid" id="F8Q4N8"/>
<evidence type="ECO:0000313" key="9">
    <source>
        <dbReference type="Proteomes" id="UP000008063"/>
    </source>
</evidence>
<dbReference type="InterPro" id="IPR036188">
    <property type="entry name" value="FAD/NAD-bd_sf"/>
</dbReference>
<evidence type="ECO:0000256" key="3">
    <source>
        <dbReference type="ARBA" id="ARBA00022630"/>
    </source>
</evidence>
<comment type="similarity">
    <text evidence="2">Belongs to the PheA/TfdB FAD monooxygenase family.</text>
</comment>
<evidence type="ECO:0000256" key="4">
    <source>
        <dbReference type="ARBA" id="ARBA00022827"/>
    </source>
</evidence>
<dbReference type="Proteomes" id="UP000008063">
    <property type="component" value="Unassembled WGS sequence"/>
</dbReference>
<evidence type="ECO:0000313" key="8">
    <source>
        <dbReference type="EMBL" id="EGN96515.1"/>
    </source>
</evidence>
<dbReference type="Pfam" id="PF01494">
    <property type="entry name" value="FAD_binding_3"/>
    <property type="match status" value="1"/>
</dbReference>
<dbReference type="SUPFAM" id="SSF51905">
    <property type="entry name" value="FAD/NAD(P)-binding domain"/>
    <property type="match status" value="1"/>
</dbReference>
<proteinExistence type="inferred from homology"/>
<dbReference type="Gene3D" id="3.40.30.20">
    <property type="match status" value="1"/>
</dbReference>
<evidence type="ECO:0000259" key="6">
    <source>
        <dbReference type="Pfam" id="PF01494"/>
    </source>
</evidence>
<sequence>MTLSLDNTPVLIAGAGPSGLVAALTLLKNGIAVRIIDKEPKHRIGQRGAAIAPRSLELYHFLGVDEIEKNANPPPLVRTYRPGGLEPLETLPIAVHVDPTPAYPYFNFAMLGQDCAESHLHSHLAKYSCYVEFGTELVSIEQHPDHVRAHLVKKRDDREILETAQVSWLIGTDGARGMQLGLTFIGETRNEEGMLTGDIRVKGLDNKHWHMWGDIVALRATPDFGEDGFALFASGHGLDTERIASNHDLLIDFLTSVTERQDMHFDVRWASDFRPNIRMTRRFRDGRVFLAGDAAHVHSPTGGQGMNSSIQDTFNLGWKLALVIKGLAPPSLLDTYSEERIPVIAEMLKVTTELLDDTAKADRSTTGSAFKRDPSMYQLGVNYRGSSILVDEQDLLENEVDPYGLVTEGSLQAGDRAPDSTGLHVVGPPDEEGITRLFAVFKPWFHTALIFTKDSSDVRMLTSALRRYPQGTIRCVVLSPRGSSVSRAAAGDLHLVDGEGHAFKWYNVPEEGGRVVVVRPDGVVGAIVHGVEGLHRYFELIFFSVDRILV</sequence>
<dbReference type="InterPro" id="IPR012941">
    <property type="entry name" value="Phe_hydrox_C_dim_dom"/>
</dbReference>
<dbReference type="PANTHER" id="PTHR43004:SF19">
    <property type="entry name" value="BINDING MONOOXYGENASE, PUTATIVE (JCVI)-RELATED"/>
    <property type="match status" value="1"/>
</dbReference>
<evidence type="ECO:0000259" key="7">
    <source>
        <dbReference type="Pfam" id="PF07976"/>
    </source>
</evidence>
<protein>
    <submittedName>
        <fullName evidence="8">Uncharacterized protein</fullName>
    </submittedName>
</protein>
<dbReference type="eggNOG" id="KOG3855">
    <property type="taxonomic scope" value="Eukaryota"/>
</dbReference>
<dbReference type="PRINTS" id="PR00420">
    <property type="entry name" value="RNGMNOXGNASE"/>
</dbReference>